<dbReference type="GO" id="GO:0003700">
    <property type="term" value="F:DNA-binding transcription factor activity"/>
    <property type="evidence" value="ECO:0007669"/>
    <property type="project" value="InterPro"/>
</dbReference>
<accession>A0A0D2ECW1</accession>
<dbReference type="EMBL" id="KN846956">
    <property type="protein sequence ID" value="KIW72102.1"/>
    <property type="molecule type" value="Genomic_DNA"/>
</dbReference>
<evidence type="ECO:0000313" key="4">
    <source>
        <dbReference type="EMBL" id="KIW72102.1"/>
    </source>
</evidence>
<evidence type="ECO:0000256" key="2">
    <source>
        <dbReference type="SAM" id="MobiDB-lite"/>
    </source>
</evidence>
<dbReference type="HOGENOM" id="CLU_1209719_0_0_1"/>
<feature type="domain" description="BZIP" evidence="3">
    <location>
        <begin position="158"/>
        <end position="173"/>
    </location>
</feature>
<proteinExistence type="predicted"/>
<evidence type="ECO:0000259" key="3">
    <source>
        <dbReference type="PROSITE" id="PS00036"/>
    </source>
</evidence>
<dbReference type="PROSITE" id="PS00036">
    <property type="entry name" value="BZIP_BASIC"/>
    <property type="match status" value="1"/>
</dbReference>
<protein>
    <recommendedName>
        <fullName evidence="3">BZIP domain-containing protein</fullName>
    </recommendedName>
</protein>
<evidence type="ECO:0000313" key="5">
    <source>
        <dbReference type="Proteomes" id="UP000054266"/>
    </source>
</evidence>
<dbReference type="Pfam" id="PF00170">
    <property type="entry name" value="bZIP_1"/>
    <property type="match status" value="1"/>
</dbReference>
<reference evidence="4 5" key="1">
    <citation type="submission" date="2015-01" db="EMBL/GenBank/DDBJ databases">
        <title>The Genome Sequence of Capronia semiimmersa CBS27337.</title>
        <authorList>
            <consortium name="The Broad Institute Genomics Platform"/>
            <person name="Cuomo C."/>
            <person name="de Hoog S."/>
            <person name="Gorbushina A."/>
            <person name="Stielow B."/>
            <person name="Teixiera M."/>
            <person name="Abouelleil A."/>
            <person name="Chapman S.B."/>
            <person name="Priest M."/>
            <person name="Young S.K."/>
            <person name="Wortman J."/>
            <person name="Nusbaum C."/>
            <person name="Birren B."/>
        </authorList>
    </citation>
    <scope>NUCLEOTIDE SEQUENCE [LARGE SCALE GENOMIC DNA]</scope>
    <source>
        <strain evidence="4 5">CBS 27337</strain>
    </source>
</reference>
<gene>
    <name evidence="4" type="ORF">PV04_00322</name>
</gene>
<feature type="compositionally biased region" description="Basic and acidic residues" evidence="2">
    <location>
        <begin position="230"/>
        <end position="239"/>
    </location>
</feature>
<sequence>MREKAMTSWKGSHDTTPDMNSLVSVFQAGSLDTQRARPQPQRPENTPYCYIPGQYWQTLDYYAMEMDICTDFSDFGHITPSLMPNNVPPNLGDDLTPLDSPLDFAPEAYGSPGESLRLTRADSSIQESPTAEFECPGHGRCASQQGHCEICQRGKKERRKEQNRKAQRNHRLRSEAKLEQLRARVKTQADEIVMLRDFNQSLMKHIETLESRGKDGGTRDAGGQSQASDAPRRDTSHSA</sequence>
<dbReference type="Proteomes" id="UP000054266">
    <property type="component" value="Unassembled WGS sequence"/>
</dbReference>
<evidence type="ECO:0000256" key="1">
    <source>
        <dbReference type="SAM" id="Coils"/>
    </source>
</evidence>
<dbReference type="InterPro" id="IPR004827">
    <property type="entry name" value="bZIP"/>
</dbReference>
<feature type="region of interest" description="Disordered" evidence="2">
    <location>
        <begin position="207"/>
        <end position="239"/>
    </location>
</feature>
<dbReference type="SUPFAM" id="SSF57959">
    <property type="entry name" value="Leucine zipper domain"/>
    <property type="match status" value="1"/>
</dbReference>
<dbReference type="CDD" id="cd14688">
    <property type="entry name" value="bZIP_YAP"/>
    <property type="match status" value="1"/>
</dbReference>
<dbReference type="InterPro" id="IPR046347">
    <property type="entry name" value="bZIP_sf"/>
</dbReference>
<dbReference type="AlphaFoldDB" id="A0A0D2ECW1"/>
<feature type="coiled-coil region" evidence="1">
    <location>
        <begin position="164"/>
        <end position="191"/>
    </location>
</feature>
<keyword evidence="1" id="KW-0175">Coiled coil</keyword>
<keyword evidence="5" id="KW-1185">Reference proteome</keyword>
<name>A0A0D2ECW1_9EURO</name>
<organism evidence="4 5">
    <name type="scientific">Phialophora macrospora</name>
    <dbReference type="NCBI Taxonomy" id="1851006"/>
    <lineage>
        <taxon>Eukaryota</taxon>
        <taxon>Fungi</taxon>
        <taxon>Dikarya</taxon>
        <taxon>Ascomycota</taxon>
        <taxon>Pezizomycotina</taxon>
        <taxon>Eurotiomycetes</taxon>
        <taxon>Chaetothyriomycetidae</taxon>
        <taxon>Chaetothyriales</taxon>
        <taxon>Herpotrichiellaceae</taxon>
        <taxon>Phialophora</taxon>
    </lineage>
</organism>
<feature type="compositionally biased region" description="Basic and acidic residues" evidence="2">
    <location>
        <begin position="207"/>
        <end position="218"/>
    </location>
</feature>
<dbReference type="Gene3D" id="1.20.5.170">
    <property type="match status" value="1"/>
</dbReference>